<evidence type="ECO:0000313" key="2">
    <source>
        <dbReference type="EMBL" id="KAJ1118362.1"/>
    </source>
</evidence>
<feature type="region of interest" description="Disordered" evidence="1">
    <location>
        <begin position="109"/>
        <end position="178"/>
    </location>
</feature>
<evidence type="ECO:0000313" key="3">
    <source>
        <dbReference type="Proteomes" id="UP001066276"/>
    </source>
</evidence>
<gene>
    <name evidence="2" type="ORF">NDU88_006554</name>
</gene>
<accession>A0AAV7NQN1</accession>
<feature type="compositionally biased region" description="Basic and acidic residues" evidence="1">
    <location>
        <begin position="143"/>
        <end position="155"/>
    </location>
</feature>
<dbReference type="EMBL" id="JANPWB010000012">
    <property type="protein sequence ID" value="KAJ1118362.1"/>
    <property type="molecule type" value="Genomic_DNA"/>
</dbReference>
<dbReference type="AlphaFoldDB" id="A0AAV7NQN1"/>
<protein>
    <submittedName>
        <fullName evidence="2">Uncharacterized protein</fullName>
    </submittedName>
</protein>
<sequence>MDVCTYGPLRGNYIYKRGSTGYQKILYNPADLARALVFPGGATDACTSGEKILPSGGSDETRCECRAGKIGARGPERIGRGPETVRRAGARGCGAGEIPRCAAVRTAAPGTRTGAHREAAPVGSGGCESPRVALNARGSAPLPDRRHSRPGERSKGLKVSQGDAARSRERPTTVAVGGTGLDCPKMAWRSKTRRDASVMTGAAYRMQTQ</sequence>
<comment type="caution">
    <text evidence="2">The sequence shown here is derived from an EMBL/GenBank/DDBJ whole genome shotgun (WGS) entry which is preliminary data.</text>
</comment>
<organism evidence="2 3">
    <name type="scientific">Pleurodeles waltl</name>
    <name type="common">Iberian ribbed newt</name>
    <dbReference type="NCBI Taxonomy" id="8319"/>
    <lineage>
        <taxon>Eukaryota</taxon>
        <taxon>Metazoa</taxon>
        <taxon>Chordata</taxon>
        <taxon>Craniata</taxon>
        <taxon>Vertebrata</taxon>
        <taxon>Euteleostomi</taxon>
        <taxon>Amphibia</taxon>
        <taxon>Batrachia</taxon>
        <taxon>Caudata</taxon>
        <taxon>Salamandroidea</taxon>
        <taxon>Salamandridae</taxon>
        <taxon>Pleurodelinae</taxon>
        <taxon>Pleurodeles</taxon>
    </lineage>
</organism>
<keyword evidence="3" id="KW-1185">Reference proteome</keyword>
<evidence type="ECO:0000256" key="1">
    <source>
        <dbReference type="SAM" id="MobiDB-lite"/>
    </source>
</evidence>
<reference evidence="2" key="1">
    <citation type="journal article" date="2022" name="bioRxiv">
        <title>Sequencing and chromosome-scale assembly of the giantPleurodeles waltlgenome.</title>
        <authorList>
            <person name="Brown T."/>
            <person name="Elewa A."/>
            <person name="Iarovenko S."/>
            <person name="Subramanian E."/>
            <person name="Araus A.J."/>
            <person name="Petzold A."/>
            <person name="Susuki M."/>
            <person name="Suzuki K.-i.T."/>
            <person name="Hayashi T."/>
            <person name="Toyoda A."/>
            <person name="Oliveira C."/>
            <person name="Osipova E."/>
            <person name="Leigh N.D."/>
            <person name="Simon A."/>
            <person name="Yun M.H."/>
        </authorList>
    </citation>
    <scope>NUCLEOTIDE SEQUENCE</scope>
    <source>
        <strain evidence="2">20211129_DDA</strain>
        <tissue evidence="2">Liver</tissue>
    </source>
</reference>
<name>A0AAV7NQN1_PLEWA</name>
<dbReference type="Proteomes" id="UP001066276">
    <property type="component" value="Chromosome 8"/>
</dbReference>
<proteinExistence type="predicted"/>